<protein>
    <recommendedName>
        <fullName evidence="4">DUF1640 domain-containing protein</fullName>
    </recommendedName>
</protein>
<comment type="caution">
    <text evidence="2">The sequence shown here is derived from an EMBL/GenBank/DDBJ whole genome shotgun (WGS) entry which is preliminary data.</text>
</comment>
<evidence type="ECO:0000256" key="1">
    <source>
        <dbReference type="SAM" id="Phobius"/>
    </source>
</evidence>
<evidence type="ECO:0000313" key="2">
    <source>
        <dbReference type="EMBL" id="NEI70996.1"/>
    </source>
</evidence>
<proteinExistence type="predicted"/>
<gene>
    <name evidence="2" type="ORF">GR212_15565</name>
</gene>
<accession>A0A6L9U9N1</accession>
<dbReference type="Proteomes" id="UP000483035">
    <property type="component" value="Unassembled WGS sequence"/>
</dbReference>
<evidence type="ECO:0008006" key="4">
    <source>
        <dbReference type="Google" id="ProtNLM"/>
    </source>
</evidence>
<organism evidence="2 3">
    <name type="scientific">Rhizobium lusitanum</name>
    <dbReference type="NCBI Taxonomy" id="293958"/>
    <lineage>
        <taxon>Bacteria</taxon>
        <taxon>Pseudomonadati</taxon>
        <taxon>Pseudomonadota</taxon>
        <taxon>Alphaproteobacteria</taxon>
        <taxon>Hyphomicrobiales</taxon>
        <taxon>Rhizobiaceae</taxon>
        <taxon>Rhizobium/Agrobacterium group</taxon>
        <taxon>Rhizobium</taxon>
    </lineage>
</organism>
<dbReference type="RefSeq" id="WP_163987480.1">
    <property type="nucleotide sequence ID" value="NZ_WUEY01000006.1"/>
</dbReference>
<sequence length="81" mass="8612">MASAFDTLGYAKRLETAGISRKHAEAHAEAAKDFIMPELATKADIAELKHIIERQSLALTVRLGGLIIIGVGALATLIKLS</sequence>
<feature type="transmembrane region" description="Helical" evidence="1">
    <location>
        <begin position="59"/>
        <end position="78"/>
    </location>
</feature>
<name>A0A6L9U9N1_9HYPH</name>
<evidence type="ECO:0000313" key="3">
    <source>
        <dbReference type="Proteomes" id="UP000483035"/>
    </source>
</evidence>
<reference evidence="2 3" key="1">
    <citation type="submission" date="2019-12" db="EMBL/GenBank/DDBJ databases">
        <title>Rhizobium genotypes associated with high levels of biological nitrogen fixation by grain legumes in a temperate-maritime cropping system.</title>
        <authorList>
            <person name="Maluk M."/>
            <person name="Francesc Ferrando Molina F."/>
            <person name="Lopez Del Egido L."/>
            <person name="Lafos M."/>
            <person name="Langarica-Fuentes A."/>
            <person name="Gebre Yohannes G."/>
            <person name="Young M.W."/>
            <person name="Martin P."/>
            <person name="Gantlett R."/>
            <person name="Kenicer G."/>
            <person name="Hawes C."/>
            <person name="Begg G.S."/>
            <person name="Quilliam R.S."/>
            <person name="Squire G.R."/>
            <person name="Poole P.S."/>
            <person name="Young P.W."/>
            <person name="Iannetta P.M."/>
            <person name="James E.K."/>
        </authorList>
    </citation>
    <scope>NUCLEOTIDE SEQUENCE [LARGE SCALE GENOMIC DNA]</scope>
    <source>
        <strain evidence="2 3">JHI1118</strain>
    </source>
</reference>
<dbReference type="EMBL" id="WUEY01000006">
    <property type="protein sequence ID" value="NEI70996.1"/>
    <property type="molecule type" value="Genomic_DNA"/>
</dbReference>
<keyword evidence="1" id="KW-0812">Transmembrane</keyword>
<dbReference type="AlphaFoldDB" id="A0A6L9U9N1"/>
<keyword evidence="1" id="KW-1133">Transmembrane helix</keyword>
<keyword evidence="1" id="KW-0472">Membrane</keyword>